<reference evidence="2" key="1">
    <citation type="submission" date="2021-02" db="EMBL/GenBank/DDBJ databases">
        <authorList>
            <person name="Nowell W R."/>
        </authorList>
    </citation>
    <scope>NUCLEOTIDE SEQUENCE</scope>
</reference>
<dbReference type="Proteomes" id="UP000663829">
    <property type="component" value="Unassembled WGS sequence"/>
</dbReference>
<feature type="compositionally biased region" description="Basic and acidic residues" evidence="1">
    <location>
        <begin position="92"/>
        <end position="106"/>
    </location>
</feature>
<organism evidence="2 4">
    <name type="scientific">Didymodactylos carnosus</name>
    <dbReference type="NCBI Taxonomy" id="1234261"/>
    <lineage>
        <taxon>Eukaryota</taxon>
        <taxon>Metazoa</taxon>
        <taxon>Spiralia</taxon>
        <taxon>Gnathifera</taxon>
        <taxon>Rotifera</taxon>
        <taxon>Eurotatoria</taxon>
        <taxon>Bdelloidea</taxon>
        <taxon>Philodinida</taxon>
        <taxon>Philodinidae</taxon>
        <taxon>Didymodactylos</taxon>
    </lineage>
</organism>
<evidence type="ECO:0000313" key="4">
    <source>
        <dbReference type="Proteomes" id="UP000663829"/>
    </source>
</evidence>
<dbReference type="AlphaFoldDB" id="A0A814VXP8"/>
<feature type="region of interest" description="Disordered" evidence="1">
    <location>
        <begin position="86"/>
        <end position="115"/>
    </location>
</feature>
<protein>
    <submittedName>
        <fullName evidence="2">Uncharacterized protein</fullName>
    </submittedName>
</protein>
<evidence type="ECO:0000313" key="2">
    <source>
        <dbReference type="EMBL" id="CAF1193369.1"/>
    </source>
</evidence>
<gene>
    <name evidence="2" type="ORF">GPM918_LOCUS23324</name>
    <name evidence="3" type="ORF">SRO942_LOCUS23323</name>
</gene>
<proteinExistence type="predicted"/>
<accession>A0A814VXP8</accession>
<keyword evidence="4" id="KW-1185">Reference proteome</keyword>
<dbReference type="EMBL" id="CAJOBC010008296">
    <property type="protein sequence ID" value="CAF3957631.1"/>
    <property type="molecule type" value="Genomic_DNA"/>
</dbReference>
<dbReference type="EMBL" id="CAJNOQ010008295">
    <property type="protein sequence ID" value="CAF1193369.1"/>
    <property type="molecule type" value="Genomic_DNA"/>
</dbReference>
<dbReference type="Proteomes" id="UP000681722">
    <property type="component" value="Unassembled WGS sequence"/>
</dbReference>
<sequence length="178" mass="20553">MANSSDNHSSSMVELNSKFRTFDMYDNPDEVKVFQCEQSDETSSINSELNAVTMRSFQYGNQDQNVGLNIKQHLNKLHQLAEDRNLQNSNLSEKKVVKSQNEELDPKGFGLGHHSRLQSVDNHDEEEYDEAKGEELLQEILDSVLKPKSKQKVQFMEHMKYKPGMSKNFDNNFIHNLT</sequence>
<dbReference type="OrthoDB" id="10025306at2759"/>
<name>A0A814VXP8_9BILA</name>
<evidence type="ECO:0000256" key="1">
    <source>
        <dbReference type="SAM" id="MobiDB-lite"/>
    </source>
</evidence>
<comment type="caution">
    <text evidence="2">The sequence shown here is derived from an EMBL/GenBank/DDBJ whole genome shotgun (WGS) entry which is preliminary data.</text>
</comment>
<evidence type="ECO:0000313" key="3">
    <source>
        <dbReference type="EMBL" id="CAF3957631.1"/>
    </source>
</evidence>